<feature type="binding site" evidence="7">
    <location>
        <position position="764"/>
    </location>
    <ligand>
        <name>Fe cation</name>
        <dbReference type="ChEBI" id="CHEBI:24875"/>
        <note>catalytic</note>
    </ligand>
</feature>
<evidence type="ECO:0000256" key="7">
    <source>
        <dbReference type="PIRSR" id="PIRSR604294-1"/>
    </source>
</evidence>
<keyword evidence="8" id="KW-0175">Coiled coil</keyword>
<keyword evidence="6" id="KW-0143">Chaperone</keyword>
<dbReference type="InterPro" id="IPR009053">
    <property type="entry name" value="Prefoldin"/>
</dbReference>
<evidence type="ECO:0000256" key="1">
    <source>
        <dbReference type="ARBA" id="ARBA00006787"/>
    </source>
</evidence>
<comment type="similarity">
    <text evidence="1">Belongs to the carotenoid oxygenase family.</text>
</comment>
<sequence>MAQQQKIELQDLDLTQLVEVKKQLEEELSHLTSSFGQLKQAQNRFADCIESCKAIDTSNKDKTILVPLTSSLYVPGKLADVEKVIVDIGTGYYVEKTTEDAIKFYNTKVDFVKENLEKIQTTVAQKQGNLRSLVDVMHLVHTFPESTSFVNMATLTSEHKPKGTSAIAPDIKVRIKDRTTAHPHPYLSGNFYPVFEETVGDDGIECEVVGAIPESLRGSQYVRTGPNSLHVPADGQPHHFFDHHGMLHGVYFEPGDKSAPIKPRYMNRWVRSEIFKKENDHGPLTLSLGLIMAGAEKFWTLVFYSIWYRIKSAFYQLKNDCDGNTALAFFGSRLLALQEAGKPIETSVPSLNTTGEYYFEEKEGQNATKKGPSREVVTAHPKIDPNTGEFIFFSWRVEKPYAYYSVVSAEGKRIVWEEPIPGLKKAAMMHDFATTPTRSIIVNVPHFVDPVKHRKEGKPVIAFDSSSPARFGIIPRYFDSAKDEVVWFETRACHIFHTANAWDEKDTDGNVVAVCMTACRSERFISDINRWQPSAPGEYGGGKTAEEYQETYMAAGSGKYDQQDPDATYLTLFRFDLKTRQTQMTTLSTSSTEFPVINWDRYMQPDLRYTFGATIEEPQPGVGVKFNGIIKTDIQAVIQRQQQLQRNRGKGVDSGDEGQWELGAQELKEVQLKTSQSHRFGPHMFGGEALFVPNAPRKDGQPLEEDDGHLLVYVYDERQMEEGVSKRSKEQVTELWIFDAKTVGQEHGPVAKVKIPRRVPYGFHGLLVTKEQIQENMDLLSRRA</sequence>
<feature type="binding site" evidence="7">
    <location>
        <position position="380"/>
    </location>
    <ligand>
        <name>Fe cation</name>
        <dbReference type="ChEBI" id="CHEBI:24875"/>
        <note>catalytic</note>
    </ligand>
</feature>
<proteinExistence type="inferred from homology"/>
<keyword evidence="3 7" id="KW-0479">Metal-binding</keyword>
<dbReference type="Gene3D" id="1.10.287.370">
    <property type="match status" value="1"/>
</dbReference>
<evidence type="ECO:0000313" key="9">
    <source>
        <dbReference type="EMBL" id="KAG9323980.1"/>
    </source>
</evidence>
<dbReference type="CDD" id="cd23157">
    <property type="entry name" value="Prefoldin_5"/>
    <property type="match status" value="1"/>
</dbReference>
<dbReference type="SUPFAM" id="SSF46579">
    <property type="entry name" value="Prefoldin"/>
    <property type="match status" value="1"/>
</dbReference>
<feature type="coiled-coil region" evidence="8">
    <location>
        <begin position="7"/>
        <end position="41"/>
    </location>
</feature>
<dbReference type="Proteomes" id="UP000717515">
    <property type="component" value="Unassembled WGS sequence"/>
</dbReference>
<dbReference type="PANTHER" id="PTHR10543">
    <property type="entry name" value="BETA-CAROTENE DIOXYGENASE"/>
    <property type="match status" value="1"/>
</dbReference>
<dbReference type="Pfam" id="PF02996">
    <property type="entry name" value="Prefoldin"/>
    <property type="match status" value="1"/>
</dbReference>
<dbReference type="GO" id="GO:0010436">
    <property type="term" value="F:carotenoid dioxygenase activity"/>
    <property type="evidence" value="ECO:0007669"/>
    <property type="project" value="TreeGrafter"/>
</dbReference>
<organism evidence="9 10">
    <name type="scientific">Mortierella alpina</name>
    <name type="common">Oleaginous fungus</name>
    <name type="synonym">Mortierella renispora</name>
    <dbReference type="NCBI Taxonomy" id="64518"/>
    <lineage>
        <taxon>Eukaryota</taxon>
        <taxon>Fungi</taxon>
        <taxon>Fungi incertae sedis</taxon>
        <taxon>Mucoromycota</taxon>
        <taxon>Mortierellomycotina</taxon>
        <taxon>Mortierellomycetes</taxon>
        <taxon>Mortierellales</taxon>
        <taxon>Mortierellaceae</taxon>
        <taxon>Mortierella</taxon>
    </lineage>
</organism>
<reference evidence="9" key="1">
    <citation type="submission" date="2021-07" db="EMBL/GenBank/DDBJ databases">
        <title>Draft genome of Mortierella alpina, strain LL118, isolated from an aspen leaf litter sample.</title>
        <authorList>
            <person name="Yang S."/>
            <person name="Vinatzer B.A."/>
        </authorList>
    </citation>
    <scope>NUCLEOTIDE SEQUENCE</scope>
    <source>
        <strain evidence="9">LL118</strain>
    </source>
</reference>
<comment type="cofactor">
    <cofactor evidence="7">
        <name>Fe(2+)</name>
        <dbReference type="ChEBI" id="CHEBI:29033"/>
    </cofactor>
    <text evidence="7">Binds 1 Fe(2+) ion per subunit.</text>
</comment>
<evidence type="ECO:0000313" key="10">
    <source>
        <dbReference type="Proteomes" id="UP000717515"/>
    </source>
</evidence>
<dbReference type="AlphaFoldDB" id="A0A9P8D1J4"/>
<protein>
    <submittedName>
        <fullName evidence="9">Uncharacterized protein</fullName>
    </submittedName>
</protein>
<comment type="similarity">
    <text evidence="2">Belongs to the prefoldin subunit alpha family.</text>
</comment>
<dbReference type="InterPro" id="IPR004294">
    <property type="entry name" value="Carotenoid_Oase"/>
</dbReference>
<name>A0A9P8D1J4_MORAP</name>
<dbReference type="GO" id="GO:0016121">
    <property type="term" value="P:carotene catabolic process"/>
    <property type="evidence" value="ECO:0007669"/>
    <property type="project" value="TreeGrafter"/>
</dbReference>
<accession>A0A9P8D1J4</accession>
<dbReference type="Pfam" id="PF03055">
    <property type="entry name" value="RPE65"/>
    <property type="match status" value="1"/>
</dbReference>
<evidence type="ECO:0000256" key="4">
    <source>
        <dbReference type="ARBA" id="ARBA00023002"/>
    </source>
</evidence>
<dbReference type="EMBL" id="JAIFTL010000081">
    <property type="protein sequence ID" value="KAG9323980.1"/>
    <property type="molecule type" value="Genomic_DNA"/>
</dbReference>
<comment type="caution">
    <text evidence="9">The sequence shown here is derived from an EMBL/GenBank/DDBJ whole genome shotgun (WGS) entry which is preliminary data.</text>
</comment>
<evidence type="ECO:0000256" key="6">
    <source>
        <dbReference type="ARBA" id="ARBA00023186"/>
    </source>
</evidence>
<dbReference type="FunFam" id="1.10.287.370:FF:000004">
    <property type="entry name" value="Probable prefoldin subunit 5"/>
    <property type="match status" value="1"/>
</dbReference>
<dbReference type="PANTHER" id="PTHR10543:SF89">
    <property type="entry name" value="CAROTENOID 9,10(9',10')-CLEAVAGE DIOXYGENASE 1"/>
    <property type="match status" value="1"/>
</dbReference>
<evidence type="ECO:0000256" key="3">
    <source>
        <dbReference type="ARBA" id="ARBA00022723"/>
    </source>
</evidence>
<dbReference type="GO" id="GO:0046872">
    <property type="term" value="F:metal ion binding"/>
    <property type="evidence" value="ECO:0007669"/>
    <property type="project" value="UniProtKB-KW"/>
</dbReference>
<keyword evidence="5 7" id="KW-0408">Iron</keyword>
<gene>
    <name evidence="9" type="ORF">KVV02_007302</name>
</gene>
<evidence type="ECO:0000256" key="2">
    <source>
        <dbReference type="ARBA" id="ARBA00010048"/>
    </source>
</evidence>
<feature type="binding site" evidence="7">
    <location>
        <position position="497"/>
    </location>
    <ligand>
        <name>Fe cation</name>
        <dbReference type="ChEBI" id="CHEBI:24875"/>
        <note>catalytic</note>
    </ligand>
</feature>
<keyword evidence="4" id="KW-0560">Oxidoreductase</keyword>
<feature type="binding site" evidence="7">
    <location>
        <position position="430"/>
    </location>
    <ligand>
        <name>Fe cation</name>
        <dbReference type="ChEBI" id="CHEBI:24875"/>
        <note>catalytic</note>
    </ligand>
</feature>
<dbReference type="InterPro" id="IPR004127">
    <property type="entry name" value="Prefoldin_subunit_alpha"/>
</dbReference>
<dbReference type="NCBIfam" id="TIGR00293">
    <property type="entry name" value="prefoldin subunit alpha"/>
    <property type="match status" value="1"/>
</dbReference>
<evidence type="ECO:0000256" key="5">
    <source>
        <dbReference type="ARBA" id="ARBA00023004"/>
    </source>
</evidence>
<evidence type="ECO:0000256" key="8">
    <source>
        <dbReference type="SAM" id="Coils"/>
    </source>
</evidence>